<dbReference type="Pfam" id="PF10023">
    <property type="entry name" value="Aminopep"/>
    <property type="match status" value="1"/>
</dbReference>
<dbReference type="Proteomes" id="UP000441399">
    <property type="component" value="Unassembled WGS sequence"/>
</dbReference>
<dbReference type="AlphaFoldDB" id="A0A5S9PTM1"/>
<sequence length="385" mass="43401">MQLLDLRFIYSQKHGKGCCRSLFLRSVAAFWVTIALSGCETAAYYTQAINGQWRILEAREPIDDLLDSQDLSPTLRDKLELVQSVRTFARDELALPVGGAYDSYADIGRDYVVWNVFAAPEFSVQPKTWCFPIAGCVGYRGYFIRDEAVAKAKALKAQGFDVRVGGTRAYSTLGWFDDPVLNTFIYDNDIKLVSLLIHEIAHRQLYVKGDTGFNESFASAVEQEGTRLWLLKQGMSAKQATEQIEGFRAYRKKRAAINDLVLTYRDKLITLYQTPLDDEAKRAQKADLMSALNVAYLAMKQDQGWDDSYDAWMGSMNNAKIASVSQYRSQVPAFVRLFEQHNGNFPAFYQAAEEIANQSPEARSKAIQALQQADQNRQPPLLSGE</sequence>
<gene>
    <name evidence="2" type="ORF">OPDIPICF_01217</name>
</gene>
<evidence type="ECO:0000313" key="2">
    <source>
        <dbReference type="EMBL" id="CAA0107575.1"/>
    </source>
</evidence>
<protein>
    <recommendedName>
        <fullName evidence="4">Aminopeptidase</fullName>
    </recommendedName>
</protein>
<feature type="region of interest" description="Disordered" evidence="1">
    <location>
        <begin position="359"/>
        <end position="385"/>
    </location>
</feature>
<keyword evidence="3" id="KW-1185">Reference proteome</keyword>
<evidence type="ECO:0008006" key="4">
    <source>
        <dbReference type="Google" id="ProtNLM"/>
    </source>
</evidence>
<organism evidence="2 3">
    <name type="scientific">BD1-7 clade bacterium</name>
    <dbReference type="NCBI Taxonomy" id="2029982"/>
    <lineage>
        <taxon>Bacteria</taxon>
        <taxon>Pseudomonadati</taxon>
        <taxon>Pseudomonadota</taxon>
        <taxon>Gammaproteobacteria</taxon>
        <taxon>Cellvibrionales</taxon>
        <taxon>Spongiibacteraceae</taxon>
        <taxon>BD1-7 clade</taxon>
    </lineage>
</organism>
<dbReference type="EMBL" id="CACSIO010000012">
    <property type="protein sequence ID" value="CAA0107575.1"/>
    <property type="molecule type" value="Genomic_DNA"/>
</dbReference>
<dbReference type="InterPro" id="IPR014553">
    <property type="entry name" value="Aminopept"/>
</dbReference>
<name>A0A5S9PTM1_9GAMM</name>
<proteinExistence type="predicted"/>
<reference evidence="2 3" key="1">
    <citation type="submission" date="2019-11" db="EMBL/GenBank/DDBJ databases">
        <authorList>
            <person name="Holert J."/>
        </authorList>
    </citation>
    <scope>NUCLEOTIDE SEQUENCE [LARGE SCALE GENOMIC DNA]</scope>
    <source>
        <strain evidence="2">SB11_3</strain>
    </source>
</reference>
<accession>A0A5S9PTM1</accession>
<evidence type="ECO:0000256" key="1">
    <source>
        <dbReference type="SAM" id="MobiDB-lite"/>
    </source>
</evidence>
<feature type="compositionally biased region" description="Polar residues" evidence="1">
    <location>
        <begin position="369"/>
        <end position="378"/>
    </location>
</feature>
<dbReference type="PIRSF" id="PIRSF029285">
    <property type="entry name" value="Aminopept"/>
    <property type="match status" value="1"/>
</dbReference>
<evidence type="ECO:0000313" key="3">
    <source>
        <dbReference type="Proteomes" id="UP000441399"/>
    </source>
</evidence>
<dbReference type="OrthoDB" id="357991at2"/>